<organism evidence="1 2">
    <name type="scientific">Tolypocladium paradoxum</name>
    <dbReference type="NCBI Taxonomy" id="94208"/>
    <lineage>
        <taxon>Eukaryota</taxon>
        <taxon>Fungi</taxon>
        <taxon>Dikarya</taxon>
        <taxon>Ascomycota</taxon>
        <taxon>Pezizomycotina</taxon>
        <taxon>Sordariomycetes</taxon>
        <taxon>Hypocreomycetidae</taxon>
        <taxon>Hypocreales</taxon>
        <taxon>Ophiocordycipitaceae</taxon>
        <taxon>Tolypocladium</taxon>
    </lineage>
</organism>
<evidence type="ECO:0000313" key="1">
    <source>
        <dbReference type="EMBL" id="POR37046.1"/>
    </source>
</evidence>
<protein>
    <submittedName>
        <fullName evidence="1">Uncharacterized protein</fullName>
    </submittedName>
</protein>
<dbReference type="STRING" id="94208.A0A2S4L3M2"/>
<dbReference type="EMBL" id="PKSG01000278">
    <property type="protein sequence ID" value="POR37046.1"/>
    <property type="molecule type" value="Genomic_DNA"/>
</dbReference>
<dbReference type="AlphaFoldDB" id="A0A2S4L3M2"/>
<reference evidence="1 2" key="1">
    <citation type="submission" date="2018-01" db="EMBL/GenBank/DDBJ databases">
        <title>Harnessing the power of phylogenomics to disentangle the directionality and signatures of interkingdom host jumping in the parasitic fungal genus Tolypocladium.</title>
        <authorList>
            <person name="Quandt C.A."/>
            <person name="Patterson W."/>
            <person name="Spatafora J.W."/>
        </authorList>
    </citation>
    <scope>NUCLEOTIDE SEQUENCE [LARGE SCALE GENOMIC DNA]</scope>
    <source>
        <strain evidence="1 2">NRBC 100945</strain>
    </source>
</reference>
<dbReference type="OrthoDB" id="3836772at2759"/>
<gene>
    <name evidence="1" type="ORF">TPAR_02739</name>
</gene>
<keyword evidence="2" id="KW-1185">Reference proteome</keyword>
<proteinExistence type="predicted"/>
<accession>A0A2S4L3M2</accession>
<evidence type="ECO:0000313" key="2">
    <source>
        <dbReference type="Proteomes" id="UP000237481"/>
    </source>
</evidence>
<comment type="caution">
    <text evidence="1">The sequence shown here is derived from an EMBL/GenBank/DDBJ whole genome shotgun (WGS) entry which is preliminary data.</text>
</comment>
<dbReference type="Proteomes" id="UP000237481">
    <property type="component" value="Unassembled WGS sequence"/>
</dbReference>
<sequence length="158" mass="17998">MKCQSLFYTLALGHASHGFLTRLSEPHGDSRTLSNLKRDEKMNLADAPNWALKNVTRKIPREEEIWMGFHITSEGYHPEWCYMLVHVKGDAKTASFSRKPCVGSNFTVSWGHAEENDGGIITLVNQNETRRSWFGWNHVNDREKLDDVGPNATKEIPS</sequence>
<name>A0A2S4L3M2_9HYPO</name>